<keyword evidence="2" id="KW-1185">Reference proteome</keyword>
<name>A0ABD1YQ95_9MARC</name>
<evidence type="ECO:0000313" key="2">
    <source>
        <dbReference type="Proteomes" id="UP001605036"/>
    </source>
</evidence>
<accession>A0ABD1YQ95</accession>
<dbReference type="EMBL" id="JBHFFA010000003">
    <property type="protein sequence ID" value="KAL2632848.1"/>
    <property type="molecule type" value="Genomic_DNA"/>
</dbReference>
<dbReference type="Proteomes" id="UP001605036">
    <property type="component" value="Unassembled WGS sequence"/>
</dbReference>
<protein>
    <submittedName>
        <fullName evidence="1">Uncharacterized protein</fullName>
    </submittedName>
</protein>
<dbReference type="AlphaFoldDB" id="A0ABD1YQ95"/>
<organism evidence="1 2">
    <name type="scientific">Riccia fluitans</name>
    <dbReference type="NCBI Taxonomy" id="41844"/>
    <lineage>
        <taxon>Eukaryota</taxon>
        <taxon>Viridiplantae</taxon>
        <taxon>Streptophyta</taxon>
        <taxon>Embryophyta</taxon>
        <taxon>Marchantiophyta</taxon>
        <taxon>Marchantiopsida</taxon>
        <taxon>Marchantiidae</taxon>
        <taxon>Marchantiales</taxon>
        <taxon>Ricciaceae</taxon>
        <taxon>Riccia</taxon>
    </lineage>
</organism>
<proteinExistence type="predicted"/>
<sequence length="200" mass="22921">MTYFRSKDLTAAKGDSLACSTFSIPAGFVQSFSYSNQGFHACLSHRLCCKLLLSSVSVYLRPALTRTYNQASYPEKRFRSPSCPWIRKEKERESKWIPDGIPIDCAHFPPHLRNCKFSSSGMIERRRNAAEARIHAGMRLSDIYETLKWKDLPLVSTRMVRTKQVVEGLMMPRPHFDDCNSGFYLLLCRSLDVKVTLLSE</sequence>
<evidence type="ECO:0000313" key="1">
    <source>
        <dbReference type="EMBL" id="KAL2632848.1"/>
    </source>
</evidence>
<gene>
    <name evidence="1" type="ORF">R1flu_004327</name>
</gene>
<reference evidence="1 2" key="1">
    <citation type="submission" date="2024-09" db="EMBL/GenBank/DDBJ databases">
        <title>Chromosome-scale assembly of Riccia fluitans.</title>
        <authorList>
            <person name="Paukszto L."/>
            <person name="Sawicki J."/>
            <person name="Karawczyk K."/>
            <person name="Piernik-Szablinska J."/>
            <person name="Szczecinska M."/>
            <person name="Mazdziarz M."/>
        </authorList>
    </citation>
    <scope>NUCLEOTIDE SEQUENCE [LARGE SCALE GENOMIC DNA]</scope>
    <source>
        <strain evidence="1">Rf_01</strain>
        <tissue evidence="1">Aerial parts of the thallus</tissue>
    </source>
</reference>
<comment type="caution">
    <text evidence="1">The sequence shown here is derived from an EMBL/GenBank/DDBJ whole genome shotgun (WGS) entry which is preliminary data.</text>
</comment>